<keyword evidence="10 13" id="KW-0066">ATP synthesis</keyword>
<evidence type="ECO:0000256" key="12">
    <source>
        <dbReference type="ARBA" id="ARBA00037847"/>
    </source>
</evidence>
<proteinExistence type="inferred from homology"/>
<dbReference type="NCBIfam" id="TIGR01144">
    <property type="entry name" value="ATP_synt_b"/>
    <property type="match status" value="1"/>
</dbReference>
<dbReference type="PANTHER" id="PTHR33445">
    <property type="entry name" value="ATP SYNTHASE SUBUNIT B', CHLOROPLASTIC"/>
    <property type="match status" value="1"/>
</dbReference>
<keyword evidence="7 13" id="KW-1133">Transmembrane helix</keyword>
<dbReference type="InterPro" id="IPR028987">
    <property type="entry name" value="ATP_synth_B-like_membr_sf"/>
</dbReference>
<keyword evidence="9 13" id="KW-0472">Membrane</keyword>
<evidence type="ECO:0000313" key="16">
    <source>
        <dbReference type="EMBL" id="MTV49579.1"/>
    </source>
</evidence>
<dbReference type="CDD" id="cd06503">
    <property type="entry name" value="ATP-synt_Fo_b"/>
    <property type="match status" value="1"/>
</dbReference>
<evidence type="ECO:0000256" key="9">
    <source>
        <dbReference type="ARBA" id="ARBA00023136"/>
    </source>
</evidence>
<dbReference type="OrthoDB" id="9795863at2"/>
<dbReference type="PANTHER" id="PTHR33445:SF1">
    <property type="entry name" value="ATP SYNTHASE SUBUNIT B"/>
    <property type="match status" value="1"/>
</dbReference>
<protein>
    <recommendedName>
        <fullName evidence="13">ATP synthase subunit b</fullName>
    </recommendedName>
    <alternativeName>
        <fullName evidence="13">ATP synthase F(0) sector subunit b</fullName>
    </alternativeName>
    <alternativeName>
        <fullName evidence="13">ATPase subunit I</fullName>
    </alternativeName>
    <alternativeName>
        <fullName evidence="13">F-type ATPase subunit b</fullName>
        <shortName evidence="13">F-ATPase subunit b</shortName>
    </alternativeName>
</protein>
<comment type="similarity">
    <text evidence="1 13 14">Belongs to the ATPase B chain family.</text>
</comment>
<dbReference type="GO" id="GO:0045259">
    <property type="term" value="C:proton-transporting ATP synthase complex"/>
    <property type="evidence" value="ECO:0007669"/>
    <property type="project" value="UniProtKB-KW"/>
</dbReference>
<dbReference type="GO" id="GO:0046933">
    <property type="term" value="F:proton-transporting ATP synthase activity, rotational mechanism"/>
    <property type="evidence" value="ECO:0007669"/>
    <property type="project" value="UniProtKB-UniRule"/>
</dbReference>
<dbReference type="InterPro" id="IPR050059">
    <property type="entry name" value="ATP_synthase_B_chain"/>
</dbReference>
<dbReference type="Pfam" id="PF00430">
    <property type="entry name" value="ATP-synt_B"/>
    <property type="match status" value="1"/>
</dbReference>
<dbReference type="Gene3D" id="6.10.250.1580">
    <property type="match status" value="1"/>
</dbReference>
<evidence type="ECO:0000256" key="4">
    <source>
        <dbReference type="ARBA" id="ARBA00022547"/>
    </source>
</evidence>
<comment type="subcellular location">
    <subcellularLocation>
        <location evidence="13">Cell membrane</location>
        <topology evidence="13">Single-pass membrane protein</topology>
    </subcellularLocation>
    <subcellularLocation>
        <location evidence="12">Endomembrane system</location>
        <topology evidence="12">Single-pass membrane protein</topology>
    </subcellularLocation>
</comment>
<dbReference type="InterPro" id="IPR002146">
    <property type="entry name" value="ATP_synth_b/b'su_bac/chlpt"/>
</dbReference>
<sequence length="152" mass="16990">MLVSFLLLVALLKQVAFKPLLNALDDRRRKIDESIKRAESDLEEASNLRAEYAAELQKARQEAHELIVNATKVGEEKAQEIIAAAQADALRLKEKAVTDIKREKEKALEELRAHVVGLSVLAAQKIIEKNLDENTQRQLVDEVIGEVGKLPC</sequence>
<evidence type="ECO:0000256" key="1">
    <source>
        <dbReference type="ARBA" id="ARBA00005513"/>
    </source>
</evidence>
<evidence type="ECO:0000256" key="7">
    <source>
        <dbReference type="ARBA" id="ARBA00022989"/>
    </source>
</evidence>
<keyword evidence="4 13" id="KW-0138">CF(0)</keyword>
<name>A0A6I3SKZ1_HELMO</name>
<keyword evidence="17" id="KW-1185">Reference proteome</keyword>
<dbReference type="GO" id="GO:0046961">
    <property type="term" value="F:proton-transporting ATPase activity, rotational mechanism"/>
    <property type="evidence" value="ECO:0007669"/>
    <property type="project" value="TreeGrafter"/>
</dbReference>
<feature type="coiled-coil region" evidence="15">
    <location>
        <begin position="21"/>
        <end position="110"/>
    </location>
</feature>
<dbReference type="SUPFAM" id="SSF81573">
    <property type="entry name" value="F1F0 ATP synthase subunit B, membrane domain"/>
    <property type="match status" value="1"/>
</dbReference>
<keyword evidence="15" id="KW-0175">Coiled coil</keyword>
<comment type="function">
    <text evidence="13">Component of the F(0) channel, it forms part of the peripheral stalk, linking F(1) to F(0).</text>
</comment>
<keyword evidence="2 13" id="KW-0813">Transport</keyword>
<evidence type="ECO:0000256" key="8">
    <source>
        <dbReference type="ARBA" id="ARBA00023065"/>
    </source>
</evidence>
<gene>
    <name evidence="13 16" type="primary">atpF</name>
    <name evidence="16" type="ORF">GJ688_11385</name>
</gene>
<dbReference type="GO" id="GO:0012505">
    <property type="term" value="C:endomembrane system"/>
    <property type="evidence" value="ECO:0007669"/>
    <property type="project" value="UniProtKB-SubCell"/>
</dbReference>
<comment type="caution">
    <text evidence="16">The sequence shown here is derived from an EMBL/GenBank/DDBJ whole genome shotgun (WGS) entry which is preliminary data.</text>
</comment>
<organism evidence="16 17">
    <name type="scientific">Heliobacterium mobile</name>
    <name type="common">Heliobacillus mobilis</name>
    <dbReference type="NCBI Taxonomy" id="28064"/>
    <lineage>
        <taxon>Bacteria</taxon>
        <taxon>Bacillati</taxon>
        <taxon>Bacillota</taxon>
        <taxon>Clostridia</taxon>
        <taxon>Eubacteriales</taxon>
        <taxon>Heliobacteriaceae</taxon>
        <taxon>Heliobacterium</taxon>
    </lineage>
</organism>
<evidence type="ECO:0000256" key="3">
    <source>
        <dbReference type="ARBA" id="ARBA00022475"/>
    </source>
</evidence>
<dbReference type="EMBL" id="WNKU01000012">
    <property type="protein sequence ID" value="MTV49579.1"/>
    <property type="molecule type" value="Genomic_DNA"/>
</dbReference>
<evidence type="ECO:0000256" key="5">
    <source>
        <dbReference type="ARBA" id="ARBA00022692"/>
    </source>
</evidence>
<keyword evidence="8 13" id="KW-0406">Ion transport</keyword>
<evidence type="ECO:0000256" key="11">
    <source>
        <dbReference type="ARBA" id="ARBA00025198"/>
    </source>
</evidence>
<accession>A0A6I3SKZ1</accession>
<dbReference type="Proteomes" id="UP000430670">
    <property type="component" value="Unassembled WGS sequence"/>
</dbReference>
<reference evidence="16 17" key="1">
    <citation type="submission" date="2019-11" db="EMBL/GenBank/DDBJ databases">
        <title>Whole-genome sequence of a the green, strictly anaerobic photosynthetic bacterium Heliobacillus mobilis DSM 6151.</title>
        <authorList>
            <person name="Kyndt J.A."/>
            <person name="Meyer T.E."/>
        </authorList>
    </citation>
    <scope>NUCLEOTIDE SEQUENCE [LARGE SCALE GENOMIC DNA]</scope>
    <source>
        <strain evidence="16 17">DSM 6151</strain>
    </source>
</reference>
<evidence type="ECO:0000256" key="2">
    <source>
        <dbReference type="ARBA" id="ARBA00022448"/>
    </source>
</evidence>
<evidence type="ECO:0000256" key="15">
    <source>
        <dbReference type="SAM" id="Coils"/>
    </source>
</evidence>
<dbReference type="GO" id="GO:0005886">
    <property type="term" value="C:plasma membrane"/>
    <property type="evidence" value="ECO:0007669"/>
    <property type="project" value="UniProtKB-SubCell"/>
</dbReference>
<evidence type="ECO:0000313" key="17">
    <source>
        <dbReference type="Proteomes" id="UP000430670"/>
    </source>
</evidence>
<dbReference type="AlphaFoldDB" id="A0A6I3SKZ1"/>
<dbReference type="HAMAP" id="MF_01398">
    <property type="entry name" value="ATP_synth_b_bprime"/>
    <property type="match status" value="1"/>
</dbReference>
<evidence type="ECO:0000256" key="6">
    <source>
        <dbReference type="ARBA" id="ARBA00022781"/>
    </source>
</evidence>
<evidence type="ECO:0000256" key="13">
    <source>
        <dbReference type="HAMAP-Rule" id="MF_01398"/>
    </source>
</evidence>
<comment type="subunit">
    <text evidence="13">F-type ATPases have 2 components, F(1) - the catalytic core - and F(0) - the membrane proton channel. F(1) has five subunits: alpha(3), beta(3), gamma(1), delta(1), epsilon(1). F(0) has three main subunits: a(1), b(2) and c(10-14). The alpha and beta chains form an alternating ring which encloses part of the gamma chain. F(1) is attached to F(0) by a central stalk formed by the gamma and epsilon chains, while a peripheral stalk is formed by the delta and b chains.</text>
</comment>
<keyword evidence="5 13" id="KW-0812">Transmembrane</keyword>
<evidence type="ECO:0000256" key="10">
    <source>
        <dbReference type="ARBA" id="ARBA00023310"/>
    </source>
</evidence>
<dbReference type="InterPro" id="IPR005864">
    <property type="entry name" value="ATP_synth_F0_bsu_bac"/>
</dbReference>
<evidence type="ECO:0000256" key="14">
    <source>
        <dbReference type="RuleBase" id="RU003848"/>
    </source>
</evidence>
<keyword evidence="3 13" id="KW-1003">Cell membrane</keyword>
<keyword evidence="6 13" id="KW-0375">Hydrogen ion transport</keyword>
<comment type="function">
    <text evidence="11 13">F(1)F(0) ATP synthase produces ATP from ADP in the presence of a proton or sodium gradient. F-type ATPases consist of two structural domains, F(1) containing the extramembraneous catalytic core and F(0) containing the membrane proton channel, linked together by a central stalk and a peripheral stalk. During catalysis, ATP synthesis in the catalytic domain of F(1) is coupled via a rotary mechanism of the central stalk subunits to proton translocation.</text>
</comment>